<dbReference type="PANTHER" id="PTHR33795:SF1">
    <property type="entry name" value="INSERTION ELEMENT IS150 PROTEIN INSJ"/>
    <property type="match status" value="1"/>
</dbReference>
<evidence type="ECO:0000313" key="4">
    <source>
        <dbReference type="EMBL" id="AMC01055.1"/>
    </source>
</evidence>
<evidence type="ECO:0000256" key="2">
    <source>
        <dbReference type="SAM" id="MobiDB-lite"/>
    </source>
</evidence>
<reference evidence="5" key="2">
    <citation type="submission" date="2016-01" db="EMBL/GenBank/DDBJ databases">
        <title>Six Aerococcus type strain genome sequencing and assembly using PacBio and Illumina Hiseq.</title>
        <authorList>
            <person name="Carkaci D."/>
            <person name="Dargis R."/>
            <person name="Nielsen X.C."/>
            <person name="Skovgaard O."/>
            <person name="Fuursted K."/>
            <person name="Christensen J.J."/>
        </authorList>
    </citation>
    <scope>NUCLEOTIDE SEQUENCE [LARGE SCALE GENOMIC DNA]</scope>
    <source>
        <strain evidence="5">CCUG4311</strain>
    </source>
</reference>
<dbReference type="EMBL" id="CP014164">
    <property type="protein sequence ID" value="AMC01055.1"/>
    <property type="molecule type" value="Genomic_DNA"/>
</dbReference>
<feature type="compositionally biased region" description="Basic residues" evidence="2">
    <location>
        <begin position="116"/>
        <end position="127"/>
    </location>
</feature>
<evidence type="ECO:0000256" key="1">
    <source>
        <dbReference type="ARBA" id="ARBA00038232"/>
    </source>
</evidence>
<dbReference type="InterPro" id="IPR009057">
    <property type="entry name" value="Homeodomain-like_sf"/>
</dbReference>
<dbReference type="InterPro" id="IPR055247">
    <property type="entry name" value="InsJ-like_HTH"/>
</dbReference>
<evidence type="ECO:0000313" key="5">
    <source>
        <dbReference type="Proteomes" id="UP000066986"/>
    </source>
</evidence>
<dbReference type="Gene3D" id="1.10.10.10">
    <property type="entry name" value="Winged helix-like DNA-binding domain superfamily/Winged helix DNA-binding domain"/>
    <property type="match status" value="1"/>
</dbReference>
<dbReference type="GO" id="GO:0043565">
    <property type="term" value="F:sequence-specific DNA binding"/>
    <property type="evidence" value="ECO:0007669"/>
    <property type="project" value="InterPro"/>
</dbReference>
<dbReference type="InterPro" id="IPR010921">
    <property type="entry name" value="Trp_repressor/repl_initiator"/>
</dbReference>
<dbReference type="PANTHER" id="PTHR33795">
    <property type="entry name" value="INSERTION ELEMENT IS150 PROTEIN INSJ"/>
    <property type="match status" value="1"/>
</dbReference>
<dbReference type="SUPFAM" id="SSF48295">
    <property type="entry name" value="TrpR-like"/>
    <property type="match status" value="1"/>
</dbReference>
<gene>
    <name evidence="4" type="ORF">AWM76_05610</name>
</gene>
<dbReference type="Proteomes" id="UP000066986">
    <property type="component" value="Chromosome"/>
</dbReference>
<reference evidence="4 5" key="1">
    <citation type="journal article" date="2016" name="Genome Announc.">
        <title>Complete Genome Sequences of Aerococcus christensenii CCUG 28831T, Aerococcus sanguinicola CCUG 43001T, Aerococcus urinae CCUG 36881T, Aerococcus urinaeequi CCUG 28094T, Aerococcus urinaehominis CCUG 42038 BT, and Aerococcus viridans CCUG 4311T.</title>
        <authorList>
            <person name="Carkaci D."/>
            <person name="Dargis R."/>
            <person name="Nielsen X.C."/>
            <person name="Skovgaard O."/>
            <person name="Fuursted K."/>
            <person name="Christensen J.J."/>
        </authorList>
    </citation>
    <scope>NUCLEOTIDE SEQUENCE [LARGE SCALE GENOMIC DNA]</scope>
    <source>
        <strain evidence="4 5">CCUG4311</strain>
    </source>
</reference>
<accession>A0AAU8U5N4</accession>
<dbReference type="Gene3D" id="1.10.10.60">
    <property type="entry name" value="Homeodomain-like"/>
    <property type="match status" value="1"/>
</dbReference>
<protein>
    <recommendedName>
        <fullName evidence="3">Insertion element IS150 protein InsJ-like helix-turn-helix domain-containing protein</fullName>
    </recommendedName>
</protein>
<feature type="domain" description="Insertion element IS150 protein InsJ-like helix-turn-helix" evidence="3">
    <location>
        <begin position="8"/>
        <end position="54"/>
    </location>
</feature>
<dbReference type="AlphaFoldDB" id="A0AAU8U5N4"/>
<organism evidence="4 5">
    <name type="scientific">Aerococcus viridans</name>
    <dbReference type="NCBI Taxonomy" id="1377"/>
    <lineage>
        <taxon>Bacteria</taxon>
        <taxon>Bacillati</taxon>
        <taxon>Bacillota</taxon>
        <taxon>Bacilli</taxon>
        <taxon>Lactobacillales</taxon>
        <taxon>Aerococcaceae</taxon>
        <taxon>Aerococcus</taxon>
    </lineage>
</organism>
<feature type="region of interest" description="Disordered" evidence="2">
    <location>
        <begin position="107"/>
        <end position="129"/>
    </location>
</feature>
<sequence>MAKYSLEFKLEIVKHYLGNYGGYLAVAKKYNIQDSIVRRWVNSYQQFGIEGLKRSKNQTHYAVDFKLSAVKLYETTEMSYREVANSLGMNNPSLICNWRTTILKKGADGLSEQRGRPPKMGKRKKADKKVFQDPKNITREDVNVECLRQLENENRDLRIENEFLKELGRLQEAEKQQQRNK</sequence>
<evidence type="ECO:0000259" key="3">
    <source>
        <dbReference type="Pfam" id="PF13518"/>
    </source>
</evidence>
<dbReference type="KEGG" id="avs:AWM76_05610"/>
<dbReference type="SUPFAM" id="SSF46689">
    <property type="entry name" value="Homeodomain-like"/>
    <property type="match status" value="1"/>
</dbReference>
<proteinExistence type="inferred from homology"/>
<dbReference type="InterPro" id="IPR052057">
    <property type="entry name" value="IS150/IS1296_orfA-like"/>
</dbReference>
<name>A0AAU8U5N4_9LACT</name>
<comment type="similarity">
    <text evidence="1">Belongs to the IS150/IS1296 orfA family.</text>
</comment>
<dbReference type="Pfam" id="PF13518">
    <property type="entry name" value="HTH_28"/>
    <property type="match status" value="1"/>
</dbReference>
<dbReference type="InterPro" id="IPR036388">
    <property type="entry name" value="WH-like_DNA-bd_sf"/>
</dbReference>